<evidence type="ECO:0000313" key="10">
    <source>
        <dbReference type="EMBL" id="PTL94639.1"/>
    </source>
</evidence>
<organism evidence="10 11">
    <name type="scientific">Halomonas litopenaei</name>
    <dbReference type="NCBI Taxonomy" id="2109328"/>
    <lineage>
        <taxon>Bacteria</taxon>
        <taxon>Pseudomonadati</taxon>
        <taxon>Pseudomonadota</taxon>
        <taxon>Gammaproteobacteria</taxon>
        <taxon>Oceanospirillales</taxon>
        <taxon>Halomonadaceae</taxon>
        <taxon>Halomonas</taxon>
    </lineage>
</organism>
<evidence type="ECO:0000256" key="7">
    <source>
        <dbReference type="RuleBase" id="RU004004"/>
    </source>
</evidence>
<dbReference type="InterPro" id="IPR005644">
    <property type="entry name" value="NolW-like"/>
</dbReference>
<evidence type="ECO:0000256" key="8">
    <source>
        <dbReference type="SAM" id="MobiDB-lite"/>
    </source>
</evidence>
<reference evidence="10 11" key="1">
    <citation type="submission" date="2018-03" db="EMBL/GenBank/DDBJ databases">
        <authorList>
            <person name="Zhou J."/>
            <person name="Li X."/>
            <person name="Xue M."/>
            <person name="Yin J."/>
        </authorList>
    </citation>
    <scope>NUCLEOTIDE SEQUENCE [LARGE SCALE GENOMIC DNA]</scope>
    <source>
        <strain evidence="10 11">SYSU ZJ2214</strain>
    </source>
</reference>
<dbReference type="PANTHER" id="PTHR30604">
    <property type="entry name" value="PROTEIN TRANSPORT PROTEIN HOFQ"/>
    <property type="match status" value="1"/>
</dbReference>
<evidence type="ECO:0000313" key="11">
    <source>
        <dbReference type="Proteomes" id="UP000241895"/>
    </source>
</evidence>
<keyword evidence="2 7" id="KW-0813">Transport</keyword>
<evidence type="ECO:0000256" key="2">
    <source>
        <dbReference type="ARBA" id="ARBA00022448"/>
    </source>
</evidence>
<feature type="compositionally biased region" description="Basic and acidic residues" evidence="8">
    <location>
        <begin position="1"/>
        <end position="16"/>
    </location>
</feature>
<dbReference type="InterPro" id="IPR004846">
    <property type="entry name" value="T2SS/T3SS_dom"/>
</dbReference>
<dbReference type="Gene3D" id="3.30.1370.130">
    <property type="match status" value="1"/>
</dbReference>
<sequence length="481" mass="51917">MEGACHEGRRVSRRPDIGSCRTGESAFSPGRAIARWLVGLVVGVLLASPGWAQGEGYQGAPITLNFQDVEVRSVLSVLSDFTGLNIVASDSVAGRVTLNLEAVPWDQALDMVLESQGLDSRRQGDILLVAPASELAERDRLKLEAASRLDELEPLVTEHIEVRYAKAAELAALLRGENGFGLLSERGRVATDPRTNTLLVQDVASQLDEIRWTLARLDVPVRQVQISARIVVARDNTAEEIGVNWGARSRHDKLPVGSGDGALSGALGESVQIGDGVFGNRGDAYGGLGVDLGDALDPGSSFKFGYLAGDVLLDLELHALESEGKSQTISEPRVITANQHTALIKQGKEIPYQESTSSGATNVEFKEAVLALEVTPQITSDDRIVMDLTINNDTLAEQSFDGEPAIDTNEIQTQVLVEDGETVVLGGILTTQQLHTLYKTPWLGDIPWLGKLFRYTEDVNDKVELLVFITPRILDDGLATH</sequence>
<evidence type="ECO:0000256" key="5">
    <source>
        <dbReference type="ARBA" id="ARBA00023237"/>
    </source>
</evidence>
<dbReference type="SMART" id="SM00965">
    <property type="entry name" value="STN"/>
    <property type="match status" value="1"/>
</dbReference>
<keyword evidence="5" id="KW-0998">Cell outer membrane</keyword>
<comment type="caution">
    <text evidence="10">The sequence shown here is derived from an EMBL/GenBank/DDBJ whole genome shotgun (WGS) entry which is preliminary data.</text>
</comment>
<comment type="similarity">
    <text evidence="6">Belongs to the bacterial secretin family.</text>
</comment>
<dbReference type="InterPro" id="IPR001775">
    <property type="entry name" value="GspD/PilQ"/>
</dbReference>
<feature type="region of interest" description="Disordered" evidence="8">
    <location>
        <begin position="1"/>
        <end position="25"/>
    </location>
</feature>
<feature type="domain" description="Secretin/TonB short N-terminal" evidence="9">
    <location>
        <begin position="84"/>
        <end position="132"/>
    </location>
</feature>
<protein>
    <submittedName>
        <fullName evidence="10">Type IV pilus secretin PilQ</fullName>
    </submittedName>
</protein>
<comment type="subcellular location">
    <subcellularLocation>
        <location evidence="7">Cell outer membrane</location>
    </subcellularLocation>
    <subcellularLocation>
        <location evidence="1">Membrane</location>
    </subcellularLocation>
</comment>
<evidence type="ECO:0000256" key="6">
    <source>
        <dbReference type="RuleBase" id="RU004003"/>
    </source>
</evidence>
<accession>A0ABX5IVN0</accession>
<evidence type="ECO:0000256" key="4">
    <source>
        <dbReference type="ARBA" id="ARBA00023136"/>
    </source>
</evidence>
<dbReference type="Gene3D" id="3.30.1370.120">
    <property type="match status" value="1"/>
</dbReference>
<evidence type="ECO:0000256" key="3">
    <source>
        <dbReference type="ARBA" id="ARBA00022729"/>
    </source>
</evidence>
<dbReference type="EMBL" id="PXNS01000005">
    <property type="protein sequence ID" value="PTL94639.1"/>
    <property type="molecule type" value="Genomic_DNA"/>
</dbReference>
<dbReference type="InterPro" id="IPR013355">
    <property type="entry name" value="Pilus_4_PilQ"/>
</dbReference>
<evidence type="ECO:0000256" key="1">
    <source>
        <dbReference type="ARBA" id="ARBA00004370"/>
    </source>
</evidence>
<gene>
    <name evidence="10" type="ORF">C6W88_09670</name>
</gene>
<dbReference type="Pfam" id="PF07660">
    <property type="entry name" value="STN"/>
    <property type="match status" value="1"/>
</dbReference>
<dbReference type="InterPro" id="IPR038591">
    <property type="entry name" value="NolW-like_sf"/>
</dbReference>
<proteinExistence type="inferred from homology"/>
<name>A0ABX5IVN0_9GAMM</name>
<keyword evidence="3" id="KW-0732">Signal</keyword>
<dbReference type="Proteomes" id="UP000241895">
    <property type="component" value="Unassembled WGS sequence"/>
</dbReference>
<keyword evidence="11" id="KW-1185">Reference proteome</keyword>
<dbReference type="Pfam" id="PF03958">
    <property type="entry name" value="Secretin_N"/>
    <property type="match status" value="1"/>
</dbReference>
<dbReference type="PRINTS" id="PR00811">
    <property type="entry name" value="BCTERIALGSPD"/>
</dbReference>
<dbReference type="InterPro" id="IPR051808">
    <property type="entry name" value="Type_IV_pilus_biogenesis"/>
</dbReference>
<dbReference type="Pfam" id="PF00263">
    <property type="entry name" value="Secretin"/>
    <property type="match status" value="1"/>
</dbReference>
<evidence type="ECO:0000259" key="9">
    <source>
        <dbReference type="SMART" id="SM00965"/>
    </source>
</evidence>
<dbReference type="InterPro" id="IPR011662">
    <property type="entry name" value="Secretin/TonB_short_N"/>
</dbReference>
<dbReference type="PANTHER" id="PTHR30604:SF1">
    <property type="entry name" value="DNA UTILIZATION PROTEIN HOFQ"/>
    <property type="match status" value="1"/>
</dbReference>
<dbReference type="NCBIfam" id="TIGR02515">
    <property type="entry name" value="IV_pilus_PilQ"/>
    <property type="match status" value="1"/>
</dbReference>
<keyword evidence="4" id="KW-0472">Membrane</keyword>